<reference evidence="1" key="1">
    <citation type="submission" date="2018-04" db="EMBL/GenBank/DDBJ databases">
        <title>WGS assembly of Panicum hallii.</title>
        <authorList>
            <person name="Lovell J."/>
            <person name="Jenkins J."/>
            <person name="Lowry D."/>
            <person name="Mamidi S."/>
            <person name="Sreedasyam A."/>
            <person name="Weng X."/>
            <person name="Barry K."/>
            <person name="Bonette J."/>
            <person name="Campitelli B."/>
            <person name="Daum C."/>
            <person name="Gordon S."/>
            <person name="Gould B."/>
            <person name="Lipzen A."/>
            <person name="Macqueen A."/>
            <person name="Palacio-Mejia J."/>
            <person name="Plott C."/>
            <person name="Shakirov E."/>
            <person name="Shu S."/>
            <person name="Yoshinaga Y."/>
            <person name="Zane M."/>
            <person name="Rokhsar D."/>
            <person name="Grimwood J."/>
            <person name="Schmutz J."/>
            <person name="Juenger T."/>
        </authorList>
    </citation>
    <scope>NUCLEOTIDE SEQUENCE [LARGE SCALE GENOMIC DNA]</scope>
    <source>
        <strain evidence="1">FIL2</strain>
    </source>
</reference>
<dbReference type="Proteomes" id="UP000243499">
    <property type="component" value="Chromosome 6"/>
</dbReference>
<protein>
    <submittedName>
        <fullName evidence="1">Uncharacterized protein</fullName>
    </submittedName>
</protein>
<dbReference type="EMBL" id="CM008051">
    <property type="protein sequence ID" value="PAN33965.1"/>
    <property type="molecule type" value="Genomic_DNA"/>
</dbReference>
<organism evidence="1">
    <name type="scientific">Panicum hallii</name>
    <dbReference type="NCBI Taxonomy" id="206008"/>
    <lineage>
        <taxon>Eukaryota</taxon>
        <taxon>Viridiplantae</taxon>
        <taxon>Streptophyta</taxon>
        <taxon>Embryophyta</taxon>
        <taxon>Tracheophyta</taxon>
        <taxon>Spermatophyta</taxon>
        <taxon>Magnoliopsida</taxon>
        <taxon>Liliopsida</taxon>
        <taxon>Poales</taxon>
        <taxon>Poaceae</taxon>
        <taxon>PACMAD clade</taxon>
        <taxon>Panicoideae</taxon>
        <taxon>Panicodae</taxon>
        <taxon>Paniceae</taxon>
        <taxon>Panicinae</taxon>
        <taxon>Panicum</taxon>
        <taxon>Panicum sect. Panicum</taxon>
    </lineage>
</organism>
<proteinExistence type="predicted"/>
<accession>A0A2S3I0S2</accession>
<dbReference type="Gramene" id="PAN33965">
    <property type="protein sequence ID" value="PAN33965"/>
    <property type="gene ID" value="PAHAL_6G060800"/>
</dbReference>
<sequence>MTSQSHLMDADCGCFRMNSRPIAVVGYADSPPIFPARFCTIPWSPRASLPVLF</sequence>
<gene>
    <name evidence="1" type="ORF">PAHAL_6G060800</name>
</gene>
<evidence type="ECO:0000313" key="1">
    <source>
        <dbReference type="EMBL" id="PAN33965.1"/>
    </source>
</evidence>
<name>A0A2S3I0S2_9POAL</name>
<dbReference type="AlphaFoldDB" id="A0A2S3I0S2"/>